<dbReference type="InterPro" id="IPR029069">
    <property type="entry name" value="HotDog_dom_sf"/>
</dbReference>
<protein>
    <recommendedName>
        <fullName evidence="1">ApeI dehydratase-like domain-containing protein</fullName>
    </recommendedName>
</protein>
<dbReference type="SUPFAM" id="SSF54637">
    <property type="entry name" value="Thioesterase/thiol ester dehydrase-isomerase"/>
    <property type="match status" value="1"/>
</dbReference>
<name>A0A4U3FKC8_9GAMM</name>
<dbReference type="AlphaFoldDB" id="A0A4U3FKC8"/>
<dbReference type="STRING" id="1219360.GCA_001571305_02420"/>
<evidence type="ECO:0000313" key="3">
    <source>
        <dbReference type="Proteomes" id="UP000306393"/>
    </source>
</evidence>
<dbReference type="Gene3D" id="3.10.129.10">
    <property type="entry name" value="Hotdog Thioesterase"/>
    <property type="match status" value="1"/>
</dbReference>
<dbReference type="Proteomes" id="UP000306393">
    <property type="component" value="Unassembled WGS sequence"/>
</dbReference>
<proteinExistence type="predicted"/>
<dbReference type="EMBL" id="QGAC01000002">
    <property type="protein sequence ID" value="TKJ94531.1"/>
    <property type="molecule type" value="Genomic_DNA"/>
</dbReference>
<organism evidence="2 3">
    <name type="scientific">Erwinia persicina</name>
    <dbReference type="NCBI Taxonomy" id="55211"/>
    <lineage>
        <taxon>Bacteria</taxon>
        <taxon>Pseudomonadati</taxon>
        <taxon>Pseudomonadota</taxon>
        <taxon>Gammaproteobacteria</taxon>
        <taxon>Enterobacterales</taxon>
        <taxon>Erwiniaceae</taxon>
        <taxon>Erwinia</taxon>
    </lineage>
</organism>
<evidence type="ECO:0000259" key="1">
    <source>
        <dbReference type="Pfam" id="PF22818"/>
    </source>
</evidence>
<dbReference type="Pfam" id="PF22818">
    <property type="entry name" value="ApeI-like"/>
    <property type="match status" value="1"/>
</dbReference>
<reference evidence="2 3" key="1">
    <citation type="journal article" date="2019" name="Sci. Rep.">
        <title>Differences in resource use lead to coexistence of seed-transmitted microbial populations.</title>
        <authorList>
            <person name="Torres-Cortes G."/>
            <person name="Garcia B.J."/>
            <person name="Compant S."/>
            <person name="Rezki S."/>
            <person name="Jones P."/>
            <person name="Preveaux A."/>
            <person name="Briand M."/>
            <person name="Roulet A."/>
            <person name="Bouchez O."/>
            <person name="Jacobson D."/>
            <person name="Barret M."/>
        </authorList>
    </citation>
    <scope>NUCLEOTIDE SEQUENCE [LARGE SCALE GENOMIC DNA]</scope>
    <source>
        <strain evidence="2 3">CFBP13511</strain>
    </source>
</reference>
<feature type="domain" description="ApeI dehydratase-like" evidence="1">
    <location>
        <begin position="64"/>
        <end position="155"/>
    </location>
</feature>
<evidence type="ECO:0000313" key="2">
    <source>
        <dbReference type="EMBL" id="TKJ94531.1"/>
    </source>
</evidence>
<accession>A0A4U3FKC8</accession>
<gene>
    <name evidence="2" type="ORF">EpCFBP13511_02980</name>
</gene>
<sequence length="175" mass="19897">MLMSGKSCFYWQRSVPIPFHAKYPLQAFSSIESFNRSFCEMPMPGIFDEFPRYIIQPFSILVSSQEKQEITGYFSFPYEFSGFEGHFPGNPLLPGVVQISLARFTAIQGGSDVIQHIKRCKFICSIKPQEKITVKVHQSGSHHFQAEVSANNQICSLLTFSLQPQRNKHEALSLV</sequence>
<dbReference type="InterPro" id="IPR054545">
    <property type="entry name" value="ApeI-like"/>
</dbReference>
<comment type="caution">
    <text evidence="2">The sequence shown here is derived from an EMBL/GenBank/DDBJ whole genome shotgun (WGS) entry which is preliminary data.</text>
</comment>